<sequence>MILDSFTMPTLTRFSLISDSRRTAFDLLPSVSSWISQNQPPLTHLSISCVPFTSRSIMELLYLLPSLPSFDYQEQFQDRGAMVNRLLLALTPPHLRVLDRGYNVRAVDEELTGNEGSSSCTIVLPKLQQLISLTNMPMDSLGLLINFLRSRKGKLDAFDVPLPHLQTVKMYISWSMQAAGEKTLELQEESPDLDIQIECHGVAEVEL</sequence>
<protein>
    <submittedName>
        <fullName evidence="1">Uncharacterized protein</fullName>
    </submittedName>
</protein>
<reference evidence="1" key="1">
    <citation type="submission" date="2020-11" db="EMBL/GenBank/DDBJ databases">
        <authorList>
            <consortium name="DOE Joint Genome Institute"/>
            <person name="Ahrendt S."/>
            <person name="Riley R."/>
            <person name="Andreopoulos W."/>
            <person name="Labutti K."/>
            <person name="Pangilinan J."/>
            <person name="Ruiz-Duenas F.J."/>
            <person name="Barrasa J.M."/>
            <person name="Sanchez-Garcia M."/>
            <person name="Camarero S."/>
            <person name="Miyauchi S."/>
            <person name="Serrano A."/>
            <person name="Linde D."/>
            <person name="Babiker R."/>
            <person name="Drula E."/>
            <person name="Ayuso-Fernandez I."/>
            <person name="Pacheco R."/>
            <person name="Padilla G."/>
            <person name="Ferreira P."/>
            <person name="Barriuso J."/>
            <person name="Kellner H."/>
            <person name="Castanera R."/>
            <person name="Alfaro M."/>
            <person name="Ramirez L."/>
            <person name="Pisabarro A.G."/>
            <person name="Kuo A."/>
            <person name="Tritt A."/>
            <person name="Lipzen A."/>
            <person name="He G."/>
            <person name="Yan M."/>
            <person name="Ng V."/>
            <person name="Cullen D."/>
            <person name="Martin F."/>
            <person name="Rosso M.-N."/>
            <person name="Henrissat B."/>
            <person name="Hibbett D."/>
            <person name="Martinez A.T."/>
            <person name="Grigoriev I.V."/>
        </authorList>
    </citation>
    <scope>NUCLEOTIDE SEQUENCE</scope>
    <source>
        <strain evidence="1">AH 40177</strain>
    </source>
</reference>
<dbReference type="Proteomes" id="UP000772434">
    <property type="component" value="Unassembled WGS sequence"/>
</dbReference>
<accession>A0A9P5UD78</accession>
<comment type="caution">
    <text evidence="1">The sequence shown here is derived from an EMBL/GenBank/DDBJ whole genome shotgun (WGS) entry which is preliminary data.</text>
</comment>
<dbReference type="EMBL" id="JADNRY010000015">
    <property type="protein sequence ID" value="KAF9073938.1"/>
    <property type="molecule type" value="Genomic_DNA"/>
</dbReference>
<organism evidence="1 2">
    <name type="scientific">Rhodocollybia butyracea</name>
    <dbReference type="NCBI Taxonomy" id="206335"/>
    <lineage>
        <taxon>Eukaryota</taxon>
        <taxon>Fungi</taxon>
        <taxon>Dikarya</taxon>
        <taxon>Basidiomycota</taxon>
        <taxon>Agaricomycotina</taxon>
        <taxon>Agaricomycetes</taxon>
        <taxon>Agaricomycetidae</taxon>
        <taxon>Agaricales</taxon>
        <taxon>Marasmiineae</taxon>
        <taxon>Omphalotaceae</taxon>
        <taxon>Rhodocollybia</taxon>
    </lineage>
</organism>
<dbReference type="AlphaFoldDB" id="A0A9P5UD78"/>
<dbReference type="InterPro" id="IPR032675">
    <property type="entry name" value="LRR_dom_sf"/>
</dbReference>
<dbReference type="OrthoDB" id="3365698at2759"/>
<evidence type="ECO:0000313" key="2">
    <source>
        <dbReference type="Proteomes" id="UP000772434"/>
    </source>
</evidence>
<evidence type="ECO:0000313" key="1">
    <source>
        <dbReference type="EMBL" id="KAF9073938.1"/>
    </source>
</evidence>
<proteinExistence type="predicted"/>
<gene>
    <name evidence="1" type="ORF">BDP27DRAFT_1444546</name>
</gene>
<keyword evidence="2" id="KW-1185">Reference proteome</keyword>
<dbReference type="Gene3D" id="3.80.10.10">
    <property type="entry name" value="Ribonuclease Inhibitor"/>
    <property type="match status" value="1"/>
</dbReference>
<name>A0A9P5UD78_9AGAR</name>